<evidence type="ECO:0000259" key="5">
    <source>
        <dbReference type="Pfam" id="PF22890"/>
    </source>
</evidence>
<dbReference type="PANTHER" id="PTHR12760">
    <property type="entry name" value="TETRATRICOPEPTIDE REPEAT PROTEIN"/>
    <property type="match status" value="1"/>
</dbReference>
<proteinExistence type="inferred from homology"/>
<dbReference type="OMA" id="MSDQEGW"/>
<name>A0A1S3D242_DIACI</name>
<keyword evidence="6" id="KW-1185">Reference proteome</keyword>
<dbReference type="InterPro" id="IPR055217">
    <property type="entry name" value="TPR_EMC2"/>
</dbReference>
<dbReference type="PaxDb" id="121845-A0A1S3D242"/>
<dbReference type="InterPro" id="IPR039856">
    <property type="entry name" value="EMC2-like"/>
</dbReference>
<comment type="function">
    <text evidence="4">Part of the endoplasmic reticulum membrane protein complex (EMC) that enables the energy-independent insertion into endoplasmic reticulum membranes of newly synthesized membrane proteins.</text>
</comment>
<dbReference type="Proteomes" id="UP000079169">
    <property type="component" value="Unplaced"/>
</dbReference>
<feature type="domain" description="EMC2 TPR-like" evidence="5">
    <location>
        <begin position="90"/>
        <end position="195"/>
    </location>
</feature>
<keyword evidence="4" id="KW-0472">Membrane</keyword>
<dbReference type="KEGG" id="dci:103509838"/>
<gene>
    <name evidence="7" type="primary">LOC103509838</name>
</gene>
<comment type="similarity">
    <text evidence="1 4">Belongs to the EMC2 family.</text>
</comment>
<dbReference type="SUPFAM" id="SSF48452">
    <property type="entry name" value="TPR-like"/>
    <property type="match status" value="1"/>
</dbReference>
<reference evidence="7" key="1">
    <citation type="submission" date="2025-08" db="UniProtKB">
        <authorList>
            <consortium name="RefSeq"/>
        </authorList>
    </citation>
    <scope>IDENTIFICATION</scope>
</reference>
<evidence type="ECO:0000256" key="1">
    <source>
        <dbReference type="ARBA" id="ARBA00010361"/>
    </source>
</evidence>
<sequence>MELTKQSSWNKARDILKDWRDNNQRRSVEVIEIWENSLASKIHKLGDDRFVVLEQVSVAALDCNRLDVAASCIHSLIKEFPNSLRVRTLLVMKLEAQQRYEEALEHLETIIKIDETNTAARKRKICILKAKNKIPEAIKELTEYLKKFMTDQETWQELCDLYLSEGDYAKAVFCMEELFLHHPHNHLLHQRYADILYTQGGLENIELAISHYLMAINLNEKNIRALYGLALSCHQVLTSAKCSAAKKKEISKQMMWVSKHLARQYEEQQGNTETLTELMSALQVS</sequence>
<evidence type="ECO:0000256" key="2">
    <source>
        <dbReference type="ARBA" id="ARBA00022737"/>
    </source>
</evidence>
<dbReference type="Pfam" id="PF22890">
    <property type="entry name" value="TPR_EMC2"/>
    <property type="match status" value="1"/>
</dbReference>
<dbReference type="RefSeq" id="XP_008472693.1">
    <property type="nucleotide sequence ID" value="XM_008474471.3"/>
</dbReference>
<dbReference type="InterPro" id="IPR011990">
    <property type="entry name" value="TPR-like_helical_dom_sf"/>
</dbReference>
<evidence type="ECO:0000313" key="6">
    <source>
        <dbReference type="Proteomes" id="UP000079169"/>
    </source>
</evidence>
<protein>
    <recommendedName>
        <fullName evidence="4">ER membrane protein complex subunit 2</fullName>
    </recommendedName>
</protein>
<organism evidence="6 7">
    <name type="scientific">Diaphorina citri</name>
    <name type="common">Asian citrus psyllid</name>
    <dbReference type="NCBI Taxonomy" id="121845"/>
    <lineage>
        <taxon>Eukaryota</taxon>
        <taxon>Metazoa</taxon>
        <taxon>Ecdysozoa</taxon>
        <taxon>Arthropoda</taxon>
        <taxon>Hexapoda</taxon>
        <taxon>Insecta</taxon>
        <taxon>Pterygota</taxon>
        <taxon>Neoptera</taxon>
        <taxon>Paraneoptera</taxon>
        <taxon>Hemiptera</taxon>
        <taxon>Sternorrhyncha</taxon>
        <taxon>Psylloidea</taxon>
        <taxon>Psyllidae</taxon>
        <taxon>Diaphorininae</taxon>
        <taxon>Diaphorina</taxon>
    </lineage>
</organism>
<evidence type="ECO:0000256" key="4">
    <source>
        <dbReference type="RuleBase" id="RU367091"/>
    </source>
</evidence>
<dbReference type="AlphaFoldDB" id="A0A1S3D242"/>
<evidence type="ECO:0000256" key="3">
    <source>
        <dbReference type="ARBA" id="ARBA00022803"/>
    </source>
</evidence>
<dbReference type="Gene3D" id="1.25.40.10">
    <property type="entry name" value="Tetratricopeptide repeat domain"/>
    <property type="match status" value="1"/>
</dbReference>
<keyword evidence="4" id="KW-0256">Endoplasmic reticulum</keyword>
<keyword evidence="2" id="KW-0677">Repeat</keyword>
<dbReference type="STRING" id="121845.A0A1S3D242"/>
<evidence type="ECO:0000313" key="7">
    <source>
        <dbReference type="RefSeq" id="XP_008472693.1"/>
    </source>
</evidence>
<dbReference type="GeneID" id="103509838"/>
<comment type="subcellular location">
    <subcellularLocation>
        <location evidence="4">Endoplasmic reticulum membrane</location>
        <topology evidence="4">Peripheral membrane protein</topology>
        <orientation evidence="4">Cytoplasmic side</orientation>
    </subcellularLocation>
</comment>
<dbReference type="GO" id="GO:0072546">
    <property type="term" value="C:EMC complex"/>
    <property type="evidence" value="ECO:0007669"/>
    <property type="project" value="UniProtKB-UniRule"/>
</dbReference>
<comment type="subunit">
    <text evidence="4">Component of the ER membrane protein complex (EMC).</text>
</comment>
<keyword evidence="3" id="KW-0802">TPR repeat</keyword>
<accession>A0A1S3D242</accession>